<dbReference type="RefSeq" id="WP_358638973.1">
    <property type="nucleotide sequence ID" value="NZ_JBFAEV010000014.1"/>
</dbReference>
<reference evidence="3 4" key="1">
    <citation type="submission" date="2024-11" db="EMBL/GenBank/DDBJ databases">
        <title>The Natural Products Discovery Center: Release of the First 8490 Sequenced Strains for Exploring Actinobacteria Biosynthetic Diversity.</title>
        <authorList>
            <person name="Kalkreuter E."/>
            <person name="Kautsar S.A."/>
            <person name="Yang D."/>
            <person name="Bader C.D."/>
            <person name="Teijaro C.N."/>
            <person name="Fluegel L."/>
            <person name="Davis C.M."/>
            <person name="Simpson J.R."/>
            <person name="Lauterbach L."/>
            <person name="Steele A.D."/>
            <person name="Gui C."/>
            <person name="Meng S."/>
            <person name="Li G."/>
            <person name="Viehrig K."/>
            <person name="Ye F."/>
            <person name="Su P."/>
            <person name="Kiefer A.F."/>
            <person name="Nichols A."/>
            <person name="Cepeda A.J."/>
            <person name="Yan W."/>
            <person name="Fan B."/>
            <person name="Jiang Y."/>
            <person name="Adhikari A."/>
            <person name="Zheng C.-J."/>
            <person name="Schuster L."/>
            <person name="Cowan T.M."/>
            <person name="Smanski M.J."/>
            <person name="Chevrette M.G."/>
            <person name="De Carvalho L.P.S."/>
            <person name="Shen B."/>
        </authorList>
    </citation>
    <scope>NUCLEOTIDE SEQUENCE [LARGE SCALE GENOMIC DNA]</scope>
    <source>
        <strain evidence="3 4">NPDC020863</strain>
    </source>
</reference>
<sequence>MNIAKKAALLAATAGTMVIVGATGASAAGGGGGGVQSNDCDTRVGTILDPSVAGPTGDIEIGSSCINIDYGGSAFQSNDCDTAAGIVTNTAAAAPSGDIKLGSSCSNISYPKSTSYVRSGGSSYNNNSDGLRSDGHGNYGTEQHGAYGS</sequence>
<feature type="chain" id="PRO_5046638357" evidence="2">
    <location>
        <begin position="28"/>
        <end position="149"/>
    </location>
</feature>
<evidence type="ECO:0000256" key="2">
    <source>
        <dbReference type="SAM" id="SignalP"/>
    </source>
</evidence>
<name>A0ABW8LWY5_9ACTN</name>
<dbReference type="Proteomes" id="UP001620295">
    <property type="component" value="Unassembled WGS sequence"/>
</dbReference>
<evidence type="ECO:0000313" key="3">
    <source>
        <dbReference type="EMBL" id="MFK4270393.1"/>
    </source>
</evidence>
<organism evidence="3 4">
    <name type="scientific">Streptomyces milbemycinicus</name>
    <dbReference type="NCBI Taxonomy" id="476552"/>
    <lineage>
        <taxon>Bacteria</taxon>
        <taxon>Bacillati</taxon>
        <taxon>Actinomycetota</taxon>
        <taxon>Actinomycetes</taxon>
        <taxon>Kitasatosporales</taxon>
        <taxon>Streptomycetaceae</taxon>
        <taxon>Streptomyces</taxon>
    </lineage>
</organism>
<comment type="caution">
    <text evidence="3">The sequence shown here is derived from an EMBL/GenBank/DDBJ whole genome shotgun (WGS) entry which is preliminary data.</text>
</comment>
<proteinExistence type="predicted"/>
<evidence type="ECO:0000313" key="4">
    <source>
        <dbReference type="Proteomes" id="UP001620295"/>
    </source>
</evidence>
<gene>
    <name evidence="3" type="ORF">ACI2L5_36505</name>
</gene>
<feature type="region of interest" description="Disordered" evidence="1">
    <location>
        <begin position="119"/>
        <end position="149"/>
    </location>
</feature>
<feature type="compositionally biased region" description="Low complexity" evidence="1">
    <location>
        <begin position="119"/>
        <end position="130"/>
    </location>
</feature>
<feature type="signal peptide" evidence="2">
    <location>
        <begin position="1"/>
        <end position="27"/>
    </location>
</feature>
<accession>A0ABW8LWY5</accession>
<evidence type="ECO:0000256" key="1">
    <source>
        <dbReference type="SAM" id="MobiDB-lite"/>
    </source>
</evidence>
<protein>
    <submittedName>
        <fullName evidence="3">Uncharacterized protein</fullName>
    </submittedName>
</protein>
<keyword evidence="4" id="KW-1185">Reference proteome</keyword>
<dbReference type="EMBL" id="JBJDQH010000013">
    <property type="protein sequence ID" value="MFK4270393.1"/>
    <property type="molecule type" value="Genomic_DNA"/>
</dbReference>
<keyword evidence="2" id="KW-0732">Signal</keyword>